<sequence length="161" mass="18704">MSFDWLPNYSINDNLEAPPPPPPPPPKDINKNDTTSNDKPQPSTKPKTHDSDQPIDIITTIGVYLETKDLVEEHLIKLGKQIEEEEPDCLQWEVFYLRATEELILIERFKNLAAAEYHWQMQYNQNVLRFLTNQGWLSGHPDMKRLKSRGGFAFRSRLTTL</sequence>
<comment type="caution">
    <text evidence="2">The sequence shown here is derived from an EMBL/GenBank/DDBJ whole genome shotgun (WGS) entry which is preliminary data.</text>
</comment>
<dbReference type="Gene3D" id="3.30.70.100">
    <property type="match status" value="1"/>
</dbReference>
<dbReference type="Proteomes" id="UP001301958">
    <property type="component" value="Unassembled WGS sequence"/>
</dbReference>
<feature type="region of interest" description="Disordered" evidence="1">
    <location>
        <begin position="1"/>
        <end position="53"/>
    </location>
</feature>
<accession>A0AAN7GXF7</accession>
<reference evidence="2" key="1">
    <citation type="journal article" date="2023" name="Mol. Phylogenet. Evol.">
        <title>Genome-scale phylogeny and comparative genomics of the fungal order Sordariales.</title>
        <authorList>
            <person name="Hensen N."/>
            <person name="Bonometti L."/>
            <person name="Westerberg I."/>
            <person name="Brannstrom I.O."/>
            <person name="Guillou S."/>
            <person name="Cros-Aarteil S."/>
            <person name="Calhoun S."/>
            <person name="Haridas S."/>
            <person name="Kuo A."/>
            <person name="Mondo S."/>
            <person name="Pangilinan J."/>
            <person name="Riley R."/>
            <person name="LaButti K."/>
            <person name="Andreopoulos B."/>
            <person name="Lipzen A."/>
            <person name="Chen C."/>
            <person name="Yan M."/>
            <person name="Daum C."/>
            <person name="Ng V."/>
            <person name="Clum A."/>
            <person name="Steindorff A."/>
            <person name="Ohm R.A."/>
            <person name="Martin F."/>
            <person name="Silar P."/>
            <person name="Natvig D.O."/>
            <person name="Lalanne C."/>
            <person name="Gautier V."/>
            <person name="Ament-Velasquez S.L."/>
            <person name="Kruys A."/>
            <person name="Hutchinson M.I."/>
            <person name="Powell A.J."/>
            <person name="Barry K."/>
            <person name="Miller A.N."/>
            <person name="Grigoriev I.V."/>
            <person name="Debuchy R."/>
            <person name="Gladieux P."/>
            <person name="Hiltunen Thoren M."/>
            <person name="Johannesson H."/>
        </authorList>
    </citation>
    <scope>NUCLEOTIDE SEQUENCE</scope>
    <source>
        <strain evidence="2">CBS 990.96</strain>
    </source>
</reference>
<evidence type="ECO:0000313" key="3">
    <source>
        <dbReference type="Proteomes" id="UP001301958"/>
    </source>
</evidence>
<evidence type="ECO:0008006" key="4">
    <source>
        <dbReference type="Google" id="ProtNLM"/>
    </source>
</evidence>
<reference evidence="2" key="2">
    <citation type="submission" date="2023-05" db="EMBL/GenBank/DDBJ databases">
        <authorList>
            <consortium name="Lawrence Berkeley National Laboratory"/>
            <person name="Steindorff A."/>
            <person name="Hensen N."/>
            <person name="Bonometti L."/>
            <person name="Westerberg I."/>
            <person name="Brannstrom I.O."/>
            <person name="Guillou S."/>
            <person name="Cros-Aarteil S."/>
            <person name="Calhoun S."/>
            <person name="Haridas S."/>
            <person name="Kuo A."/>
            <person name="Mondo S."/>
            <person name="Pangilinan J."/>
            <person name="Riley R."/>
            <person name="Labutti K."/>
            <person name="Andreopoulos B."/>
            <person name="Lipzen A."/>
            <person name="Chen C."/>
            <person name="Yanf M."/>
            <person name="Daum C."/>
            <person name="Ng V."/>
            <person name="Clum A."/>
            <person name="Ohm R."/>
            <person name="Martin F."/>
            <person name="Silar P."/>
            <person name="Natvig D."/>
            <person name="Lalanne C."/>
            <person name="Gautier V."/>
            <person name="Ament-Velasquez S.L."/>
            <person name="Kruys A."/>
            <person name="Hutchinson M.I."/>
            <person name="Powell A.J."/>
            <person name="Barry K."/>
            <person name="Miller A.N."/>
            <person name="Grigoriev I.V."/>
            <person name="Debuchy R."/>
            <person name="Gladieux P."/>
            <person name="Thoren M.H."/>
            <person name="Johannesson H."/>
        </authorList>
    </citation>
    <scope>NUCLEOTIDE SEQUENCE</scope>
    <source>
        <strain evidence="2">CBS 990.96</strain>
    </source>
</reference>
<feature type="compositionally biased region" description="Pro residues" evidence="1">
    <location>
        <begin position="17"/>
        <end position="27"/>
    </location>
</feature>
<gene>
    <name evidence="2" type="ORF">QBC38DRAFT_487638</name>
</gene>
<dbReference type="InterPro" id="IPR011008">
    <property type="entry name" value="Dimeric_a/b-barrel"/>
</dbReference>
<feature type="non-terminal residue" evidence="2">
    <location>
        <position position="161"/>
    </location>
</feature>
<dbReference type="AlphaFoldDB" id="A0AAN7GXF7"/>
<protein>
    <recommendedName>
        <fullName evidence="4">ABM domain-containing protein</fullName>
    </recommendedName>
</protein>
<feature type="compositionally biased region" description="Polar residues" evidence="1">
    <location>
        <begin position="32"/>
        <end position="45"/>
    </location>
</feature>
<dbReference type="SUPFAM" id="SSF54909">
    <property type="entry name" value="Dimeric alpha+beta barrel"/>
    <property type="match status" value="1"/>
</dbReference>
<dbReference type="EMBL" id="MU865425">
    <property type="protein sequence ID" value="KAK4223489.1"/>
    <property type="molecule type" value="Genomic_DNA"/>
</dbReference>
<name>A0AAN7GXF7_9PEZI</name>
<proteinExistence type="predicted"/>
<keyword evidence="3" id="KW-1185">Reference proteome</keyword>
<organism evidence="2 3">
    <name type="scientific">Podospora fimiseda</name>
    <dbReference type="NCBI Taxonomy" id="252190"/>
    <lineage>
        <taxon>Eukaryota</taxon>
        <taxon>Fungi</taxon>
        <taxon>Dikarya</taxon>
        <taxon>Ascomycota</taxon>
        <taxon>Pezizomycotina</taxon>
        <taxon>Sordariomycetes</taxon>
        <taxon>Sordariomycetidae</taxon>
        <taxon>Sordariales</taxon>
        <taxon>Podosporaceae</taxon>
        <taxon>Podospora</taxon>
    </lineage>
</organism>
<evidence type="ECO:0000313" key="2">
    <source>
        <dbReference type="EMBL" id="KAK4223489.1"/>
    </source>
</evidence>
<evidence type="ECO:0000256" key="1">
    <source>
        <dbReference type="SAM" id="MobiDB-lite"/>
    </source>
</evidence>